<reference evidence="15 16" key="1">
    <citation type="submission" date="2016-07" db="EMBL/GenBank/DDBJ databases">
        <title>Pervasive Adenine N6-methylation of Active Genes in Fungi.</title>
        <authorList>
            <consortium name="DOE Joint Genome Institute"/>
            <person name="Mondo S.J."/>
            <person name="Dannebaum R.O."/>
            <person name="Kuo R.C."/>
            <person name="Labutti K."/>
            <person name="Haridas S."/>
            <person name="Kuo A."/>
            <person name="Salamov A."/>
            <person name="Ahrendt S.R."/>
            <person name="Lipzen A."/>
            <person name="Sullivan W."/>
            <person name="Andreopoulos W.B."/>
            <person name="Clum A."/>
            <person name="Lindquist E."/>
            <person name="Daum C."/>
            <person name="Ramamoorthy G.K."/>
            <person name="Gryganskyi A."/>
            <person name="Culley D."/>
            <person name="Magnuson J.K."/>
            <person name="James T.Y."/>
            <person name="O'Malley M.A."/>
            <person name="Stajich J.E."/>
            <person name="Spatafora J.W."/>
            <person name="Visel A."/>
            <person name="Grigoriev I.V."/>
        </authorList>
    </citation>
    <scope>NUCLEOTIDE SEQUENCE [LARGE SCALE GENOMIC DNA]</scope>
    <source>
        <strain evidence="15 16">12-1054</strain>
    </source>
</reference>
<keyword evidence="5 14" id="KW-0479">Metal-binding</keyword>
<evidence type="ECO:0000256" key="14">
    <source>
        <dbReference type="RuleBase" id="RU368090"/>
    </source>
</evidence>
<evidence type="ECO:0000256" key="7">
    <source>
        <dbReference type="ARBA" id="ARBA00022771"/>
    </source>
</evidence>
<name>A0A1Y2FNS5_PROLT</name>
<comment type="function">
    <text evidence="1 14">Component of the general transcription and DNA repair factor IIH (TFIIH) core complex, which is involved in general and transcription-coupled nucleotide excision repair (NER) of damaged DNA and, when complexed to TFIIK, in RNA transcription by RNA polymerase II. In NER, TFIIH acts by opening DNA around the lesion to allow the excision of the damaged oligonucleotide and its replacement by a new DNA fragment. In transcription, TFIIH has an essential role in transcription initiation. When the pre-initiation complex (PIC) has been established, TFIIH is required for promoter opening and promoter escape. Phosphorylation of the C-terminal tail (CTD) of the largest subunit of RNA polymerase II by the kinase module TFIIK controls the initiation of transcription.</text>
</comment>
<sequence>MERFETIQHQAGDEDALADEEPSLLVVILDTNPIAWEALQLQLPFEKVLADVLVFVNAHIAFDHANQAVLIASHIDRACYLYPTPETRYEHQVDPHRAANAYRPFIVVQDQVVQNLKTLIDNTTTEHIAAQKASMMSGAITLALGYINKLNAARNETTTAAGTEAMGTTTSQQRVKARILVLCASGDLAFQYIPMMNCIFSAQKLHVPIDIIKLAGDAVFLQQASDATGGTYMDASSANDNGGGFLQRLMMIYLPDQNLRKHLNLPKQENVDFRAACFCHKRVLDVGFVCSVCLSIFCSPIPKCSVCEADFNIQELKAFGAKPQVAIQKKKKRLGESTSTETPIEI</sequence>
<dbReference type="InterPro" id="IPR004600">
    <property type="entry name" value="TFIIH_Tfb4/GTF2H3"/>
</dbReference>
<evidence type="ECO:0000256" key="13">
    <source>
        <dbReference type="ARBA" id="ARBA00033341"/>
    </source>
</evidence>
<dbReference type="AlphaFoldDB" id="A0A1Y2FNS5"/>
<dbReference type="OrthoDB" id="17307at2759"/>
<keyword evidence="8 14" id="KW-0862">Zinc</keyword>
<evidence type="ECO:0000256" key="5">
    <source>
        <dbReference type="ARBA" id="ARBA00022723"/>
    </source>
</evidence>
<dbReference type="PANTHER" id="PTHR12831:SF0">
    <property type="entry name" value="GENERAL TRANSCRIPTION FACTOR IIH SUBUNIT 3"/>
    <property type="match status" value="1"/>
</dbReference>
<dbReference type="GO" id="GO:0008270">
    <property type="term" value="F:zinc ion binding"/>
    <property type="evidence" value="ECO:0007669"/>
    <property type="project" value="UniProtKB-KW"/>
</dbReference>
<evidence type="ECO:0000313" key="16">
    <source>
        <dbReference type="Proteomes" id="UP000193685"/>
    </source>
</evidence>
<evidence type="ECO:0000256" key="11">
    <source>
        <dbReference type="ARBA" id="ARBA00023204"/>
    </source>
</evidence>
<gene>
    <name evidence="15" type="ORF">BCR37DRAFT_244372</name>
</gene>
<evidence type="ECO:0000256" key="3">
    <source>
        <dbReference type="ARBA" id="ARBA00005273"/>
    </source>
</evidence>
<keyword evidence="7 14" id="KW-0863">Zinc-finger</keyword>
<dbReference type="InterPro" id="IPR036465">
    <property type="entry name" value="vWFA_dom_sf"/>
</dbReference>
<evidence type="ECO:0000256" key="2">
    <source>
        <dbReference type="ARBA" id="ARBA00004123"/>
    </source>
</evidence>
<accession>A0A1Y2FNS5</accession>
<dbReference type="Proteomes" id="UP000193685">
    <property type="component" value="Unassembled WGS sequence"/>
</dbReference>
<dbReference type="PANTHER" id="PTHR12831">
    <property type="entry name" value="TRANSCRIPTION INITIATION FACTOR IIH TFIIH , POLYPEPTIDE 3-RELATED"/>
    <property type="match status" value="1"/>
</dbReference>
<evidence type="ECO:0000256" key="4">
    <source>
        <dbReference type="ARBA" id="ARBA00021280"/>
    </source>
</evidence>
<keyword evidence="16" id="KW-1185">Reference proteome</keyword>
<protein>
    <recommendedName>
        <fullName evidence="4 14">General transcription and DNA repair factor IIH subunit TFB4</fullName>
        <shortName evidence="14">TFIIH subunit TFB4</shortName>
    </recommendedName>
    <alternativeName>
        <fullName evidence="13 14">RNA polymerase II transcription factor B subunit 4</fullName>
    </alternativeName>
</protein>
<dbReference type="GO" id="GO:0005675">
    <property type="term" value="C:transcription factor TFIIH holo complex"/>
    <property type="evidence" value="ECO:0007669"/>
    <property type="project" value="UniProtKB-UniRule"/>
</dbReference>
<dbReference type="OMA" id="QGCDITS"/>
<comment type="subunit">
    <text evidence="14">Component of the 7-subunit TFIIH core complex composed of XPB/SSL2, XPD/RAD3, SSL1, TFB1, TFB2, TFB4 and TFB5, which is active in NER. The core complex associates with the 3-subunit CTD-kinase module TFIIK composed of CCL1, KIN28 and TFB3 to form the 10-subunit holoenzyme (holo-TFIIH) active in transcription.</text>
</comment>
<evidence type="ECO:0000256" key="10">
    <source>
        <dbReference type="ARBA" id="ARBA00023163"/>
    </source>
</evidence>
<dbReference type="GO" id="GO:0006289">
    <property type="term" value="P:nucleotide-excision repair"/>
    <property type="evidence" value="ECO:0007669"/>
    <property type="project" value="UniProtKB-UniRule"/>
</dbReference>
<organism evidence="15 16">
    <name type="scientific">Protomyces lactucae-debilis</name>
    <dbReference type="NCBI Taxonomy" id="2754530"/>
    <lineage>
        <taxon>Eukaryota</taxon>
        <taxon>Fungi</taxon>
        <taxon>Dikarya</taxon>
        <taxon>Ascomycota</taxon>
        <taxon>Taphrinomycotina</taxon>
        <taxon>Taphrinomycetes</taxon>
        <taxon>Taphrinales</taxon>
        <taxon>Protomycetaceae</taxon>
        <taxon>Protomyces</taxon>
    </lineage>
</organism>
<evidence type="ECO:0000256" key="1">
    <source>
        <dbReference type="ARBA" id="ARBA00002817"/>
    </source>
</evidence>
<comment type="subcellular location">
    <subcellularLocation>
        <location evidence="2 14">Nucleus</location>
    </subcellularLocation>
</comment>
<evidence type="ECO:0000256" key="9">
    <source>
        <dbReference type="ARBA" id="ARBA00023015"/>
    </source>
</evidence>
<evidence type="ECO:0000256" key="8">
    <source>
        <dbReference type="ARBA" id="ARBA00022833"/>
    </source>
</evidence>
<dbReference type="GO" id="GO:0000439">
    <property type="term" value="C:transcription factor TFIIH core complex"/>
    <property type="evidence" value="ECO:0007669"/>
    <property type="project" value="UniProtKB-UniRule"/>
</dbReference>
<keyword evidence="10 14" id="KW-0804">Transcription</keyword>
<dbReference type="Pfam" id="PF03850">
    <property type="entry name" value="Tfb4"/>
    <property type="match status" value="1"/>
</dbReference>
<keyword evidence="11 14" id="KW-0234">DNA repair</keyword>
<comment type="similarity">
    <text evidence="3 14">Belongs to the TFB4 family.</text>
</comment>
<dbReference type="RefSeq" id="XP_040727134.1">
    <property type="nucleotide sequence ID" value="XM_040866582.1"/>
</dbReference>
<keyword evidence="6 14" id="KW-0227">DNA damage</keyword>
<dbReference type="Gene3D" id="3.40.50.410">
    <property type="entry name" value="von Willebrand factor, type A domain"/>
    <property type="match status" value="1"/>
</dbReference>
<dbReference type="GO" id="GO:0006355">
    <property type="term" value="P:regulation of DNA-templated transcription"/>
    <property type="evidence" value="ECO:0007669"/>
    <property type="project" value="InterPro"/>
</dbReference>
<keyword evidence="9 14" id="KW-0805">Transcription regulation</keyword>
<dbReference type="STRING" id="56484.A0A1Y2FNS5"/>
<keyword evidence="12 14" id="KW-0539">Nucleus</keyword>
<evidence type="ECO:0000256" key="12">
    <source>
        <dbReference type="ARBA" id="ARBA00023242"/>
    </source>
</evidence>
<dbReference type="EMBL" id="MCFI01000004">
    <property type="protein sequence ID" value="ORY85652.1"/>
    <property type="molecule type" value="Genomic_DNA"/>
</dbReference>
<evidence type="ECO:0000256" key="6">
    <source>
        <dbReference type="ARBA" id="ARBA00022763"/>
    </source>
</evidence>
<proteinExistence type="inferred from homology"/>
<evidence type="ECO:0000313" key="15">
    <source>
        <dbReference type="EMBL" id="ORY85652.1"/>
    </source>
</evidence>
<dbReference type="GeneID" id="63783181"/>
<comment type="caution">
    <text evidence="15">The sequence shown here is derived from an EMBL/GenBank/DDBJ whole genome shotgun (WGS) entry which is preliminary data.</text>
</comment>